<keyword evidence="1" id="KW-0472">Membrane</keyword>
<organism evidence="2 3">
    <name type="scientific">Carboxydocella thermautotrophica</name>
    <dbReference type="NCBI Taxonomy" id="178899"/>
    <lineage>
        <taxon>Bacteria</taxon>
        <taxon>Bacillati</taxon>
        <taxon>Bacillota</taxon>
        <taxon>Clostridia</taxon>
        <taxon>Eubacteriales</taxon>
        <taxon>Clostridiales Family XVI. Incertae Sedis</taxon>
        <taxon>Carboxydocella</taxon>
    </lineage>
</organism>
<feature type="transmembrane region" description="Helical" evidence="1">
    <location>
        <begin position="12"/>
        <end position="29"/>
    </location>
</feature>
<name>A0A2R4N2R7_CARTR</name>
<protein>
    <submittedName>
        <fullName evidence="2">Uncharacterized protein</fullName>
    </submittedName>
</protein>
<dbReference type="KEGG" id="cthm:CFE_2227"/>
<dbReference type="EMBL" id="CP028491">
    <property type="protein sequence ID" value="AVX21370.1"/>
    <property type="molecule type" value="Genomic_DNA"/>
</dbReference>
<keyword evidence="1" id="KW-1133">Transmembrane helix</keyword>
<proteinExistence type="predicted"/>
<evidence type="ECO:0000313" key="3">
    <source>
        <dbReference type="Proteomes" id="UP000241323"/>
    </source>
</evidence>
<gene>
    <name evidence="2" type="ORF">CFE_2227</name>
</gene>
<reference evidence="2 3" key="1">
    <citation type="submission" date="2018-04" db="EMBL/GenBank/DDBJ databases">
        <title>Genomic insights into metabolic versatility of Carboxydocella thermautotrophica capable of coupling hydrogenogenic CO oxidation with the reduction of Fe(III) minerals in Kamchatka hot springs.</title>
        <authorList>
            <person name="Toshchakov S.V."/>
            <person name="Tepliuk A.V."/>
            <person name="Gavrilov S.N."/>
            <person name="Kublanov I.V."/>
            <person name="Lebedinsky A.V."/>
            <person name="Bonch-Osmolovskaya E.A."/>
            <person name="Rusakov V.S."/>
            <person name="Chistyakova N.I."/>
            <person name="Korzhenkov A."/>
            <person name="Zavarsina D.G."/>
            <person name="Sokolova T.G."/>
        </authorList>
    </citation>
    <scope>NUCLEOTIDE SEQUENCE [LARGE SCALE GENOMIC DNA]</scope>
    <source>
        <strain evidence="2 3">019</strain>
    </source>
</reference>
<evidence type="ECO:0000313" key="2">
    <source>
        <dbReference type="EMBL" id="AVX21370.1"/>
    </source>
</evidence>
<keyword evidence="1" id="KW-0812">Transmembrane</keyword>
<dbReference type="AlphaFoldDB" id="A0A2R4N2R7"/>
<dbReference type="Proteomes" id="UP000241323">
    <property type="component" value="Chromosome"/>
</dbReference>
<sequence length="37" mass="4570">MAVFKYSRNRLLIILEMLLYLFILLWFLYEYIPLGLS</sequence>
<accession>A0A2R4N2R7</accession>
<keyword evidence="3" id="KW-1185">Reference proteome</keyword>
<evidence type="ECO:0000256" key="1">
    <source>
        <dbReference type="SAM" id="Phobius"/>
    </source>
</evidence>